<dbReference type="STRING" id="168276.SAMN05444580_105341"/>
<proteinExistence type="predicted"/>
<evidence type="ECO:0000313" key="2">
    <source>
        <dbReference type="EMBL" id="SDD64236.1"/>
    </source>
</evidence>
<evidence type="ECO:0000313" key="3">
    <source>
        <dbReference type="Proteomes" id="UP000199417"/>
    </source>
</evidence>
<organism evidence="2 3">
    <name type="scientific">Rhodococcus tukisamuensis</name>
    <dbReference type="NCBI Taxonomy" id="168276"/>
    <lineage>
        <taxon>Bacteria</taxon>
        <taxon>Bacillati</taxon>
        <taxon>Actinomycetota</taxon>
        <taxon>Actinomycetes</taxon>
        <taxon>Mycobacteriales</taxon>
        <taxon>Nocardiaceae</taxon>
        <taxon>Rhodococcus</taxon>
    </lineage>
</organism>
<keyword evidence="3" id="KW-1185">Reference proteome</keyword>
<evidence type="ECO:0000256" key="1">
    <source>
        <dbReference type="SAM" id="MobiDB-lite"/>
    </source>
</evidence>
<accession>A0A1G6WGN0</accession>
<gene>
    <name evidence="2" type="ORF">SAMN05444580_105341</name>
</gene>
<dbReference type="AlphaFoldDB" id="A0A1G6WGN0"/>
<protein>
    <submittedName>
        <fullName evidence="2">Uncharacterized protein</fullName>
    </submittedName>
</protein>
<feature type="region of interest" description="Disordered" evidence="1">
    <location>
        <begin position="1"/>
        <end position="20"/>
    </location>
</feature>
<dbReference type="RefSeq" id="WP_255312487.1">
    <property type="nucleotide sequence ID" value="NZ_FNAB01000005.1"/>
</dbReference>
<reference evidence="2 3" key="1">
    <citation type="submission" date="2016-10" db="EMBL/GenBank/DDBJ databases">
        <authorList>
            <person name="de Groot N.N."/>
        </authorList>
    </citation>
    <scope>NUCLEOTIDE SEQUENCE [LARGE SCALE GENOMIC DNA]</scope>
    <source>
        <strain evidence="2 3">JCM 11308</strain>
    </source>
</reference>
<dbReference type="EMBL" id="FNAB01000005">
    <property type="protein sequence ID" value="SDD64236.1"/>
    <property type="molecule type" value="Genomic_DNA"/>
</dbReference>
<feature type="compositionally biased region" description="Basic and acidic residues" evidence="1">
    <location>
        <begin position="1"/>
        <end position="17"/>
    </location>
</feature>
<name>A0A1G6WGN0_9NOCA</name>
<dbReference type="Proteomes" id="UP000199417">
    <property type="component" value="Unassembled WGS sequence"/>
</dbReference>
<sequence length="44" mass="4988">MLDDLRRRLEHTRRPDFEEPELTAGDIRAFVAGLSGVEFAADLT</sequence>